<keyword evidence="3" id="KW-1185">Reference proteome</keyword>
<dbReference type="InterPro" id="IPR035959">
    <property type="entry name" value="RutC-like_sf"/>
</dbReference>
<reference evidence="2 3" key="1">
    <citation type="submission" date="2024-05" db="EMBL/GenBank/DDBJ databases">
        <title>Roseateles sp. DJS-2-20 16S ribosomal RNA gene Genome sequencing and assembly.</title>
        <authorList>
            <person name="Woo H."/>
        </authorList>
    </citation>
    <scope>NUCLEOTIDE SEQUENCE [LARGE SCALE GENOMIC DNA]</scope>
    <source>
        <strain evidence="2 3">DJS-2-20</strain>
    </source>
</reference>
<evidence type="ECO:0000313" key="2">
    <source>
        <dbReference type="EMBL" id="MEO3690787.1"/>
    </source>
</evidence>
<dbReference type="RefSeq" id="WP_347703608.1">
    <property type="nucleotide sequence ID" value="NZ_JBDPZD010000001.1"/>
</dbReference>
<gene>
    <name evidence="2" type="ORF">ABDJ85_04850</name>
</gene>
<dbReference type="Gene3D" id="3.30.1330.40">
    <property type="entry name" value="RutC-like"/>
    <property type="match status" value="1"/>
</dbReference>
<comment type="caution">
    <text evidence="2">The sequence shown here is derived from an EMBL/GenBank/DDBJ whole genome shotgun (WGS) entry which is preliminary data.</text>
</comment>
<sequence>MTTPEARLAALGITLPASAPPAGNYATCVEAGGLLFVSARAPRAAPGEVLKGRLGAEYTAEQGYAMARSAAVELLAAVKAHAGALARIERFAELQGFLNTSPEFEQHAEVLDGASDLLAAVLGPDAGLHARSVVGVATLRKGLPLTIRAVLQLRPEA</sequence>
<organism evidence="2 3">
    <name type="scientific">Roseateles paludis</name>
    <dbReference type="NCBI Taxonomy" id="3145238"/>
    <lineage>
        <taxon>Bacteria</taxon>
        <taxon>Pseudomonadati</taxon>
        <taxon>Pseudomonadota</taxon>
        <taxon>Betaproteobacteria</taxon>
        <taxon>Burkholderiales</taxon>
        <taxon>Sphaerotilaceae</taxon>
        <taxon>Roseateles</taxon>
    </lineage>
</organism>
<dbReference type="SUPFAM" id="SSF55298">
    <property type="entry name" value="YjgF-like"/>
    <property type="match status" value="1"/>
</dbReference>
<name>A0ABV0FZR6_9BURK</name>
<proteinExistence type="predicted"/>
<feature type="domain" description="Endoribonuclease L-PSP/chorismate mutase-like" evidence="1">
    <location>
        <begin position="5"/>
        <end position="134"/>
    </location>
</feature>
<dbReference type="Proteomes" id="UP001495147">
    <property type="component" value="Unassembled WGS sequence"/>
</dbReference>
<accession>A0ABV0FZR6</accession>
<evidence type="ECO:0000313" key="3">
    <source>
        <dbReference type="Proteomes" id="UP001495147"/>
    </source>
</evidence>
<dbReference type="InterPro" id="IPR013813">
    <property type="entry name" value="Endoribo_LPSP/chorism_mut-like"/>
</dbReference>
<dbReference type="PANTHER" id="PTHR43760:SF1">
    <property type="entry name" value="ENDORIBONUCLEASE L-PSP_CHORISMATE MUTASE-LIKE DOMAIN-CONTAINING PROTEIN"/>
    <property type="match status" value="1"/>
</dbReference>
<dbReference type="PANTHER" id="PTHR43760">
    <property type="entry name" value="ENDORIBONUCLEASE-RELATED"/>
    <property type="match status" value="1"/>
</dbReference>
<protein>
    <submittedName>
        <fullName evidence="2">RidA family protein</fullName>
    </submittedName>
</protein>
<evidence type="ECO:0000259" key="1">
    <source>
        <dbReference type="Pfam" id="PF14588"/>
    </source>
</evidence>
<dbReference type="EMBL" id="JBDPZD010000001">
    <property type="protein sequence ID" value="MEO3690787.1"/>
    <property type="molecule type" value="Genomic_DNA"/>
</dbReference>
<dbReference type="Pfam" id="PF14588">
    <property type="entry name" value="YjgF_endoribonc"/>
    <property type="match status" value="1"/>
</dbReference>
<dbReference type="CDD" id="cd02199">
    <property type="entry name" value="YjgF_YER057c_UK114_like_1"/>
    <property type="match status" value="1"/>
</dbReference>